<protein>
    <submittedName>
        <fullName evidence="6">Site-specific recombinase XerD</fullName>
    </submittedName>
</protein>
<feature type="domain" description="Tyr recombinase" evidence="5">
    <location>
        <begin position="162"/>
        <end position="447"/>
    </location>
</feature>
<evidence type="ECO:0000259" key="5">
    <source>
        <dbReference type="PROSITE" id="PS51898"/>
    </source>
</evidence>
<accession>A0A1G9HEL1</accession>
<dbReference type="InterPro" id="IPR013762">
    <property type="entry name" value="Integrase-like_cat_sf"/>
</dbReference>
<dbReference type="InterPro" id="IPR011010">
    <property type="entry name" value="DNA_brk_join_enz"/>
</dbReference>
<evidence type="ECO:0000256" key="3">
    <source>
        <dbReference type="ARBA" id="ARBA00023172"/>
    </source>
</evidence>
<dbReference type="InterPro" id="IPR050090">
    <property type="entry name" value="Tyrosine_recombinase_XerCD"/>
</dbReference>
<dbReference type="PANTHER" id="PTHR30349:SF64">
    <property type="entry name" value="PROPHAGE INTEGRASE INTD-RELATED"/>
    <property type="match status" value="1"/>
</dbReference>
<dbReference type="PANTHER" id="PTHR30349">
    <property type="entry name" value="PHAGE INTEGRASE-RELATED"/>
    <property type="match status" value="1"/>
</dbReference>
<dbReference type="PROSITE" id="PS51898">
    <property type="entry name" value="TYR_RECOMBINASE"/>
    <property type="match status" value="1"/>
</dbReference>
<keyword evidence="2" id="KW-0238">DNA-binding</keyword>
<keyword evidence="7" id="KW-1185">Reference proteome</keyword>
<dbReference type="Gene3D" id="1.10.443.10">
    <property type="entry name" value="Intergrase catalytic core"/>
    <property type="match status" value="1"/>
</dbReference>
<dbReference type="AlphaFoldDB" id="A0A1G9HEL1"/>
<dbReference type="GO" id="GO:0006310">
    <property type="term" value="P:DNA recombination"/>
    <property type="evidence" value="ECO:0007669"/>
    <property type="project" value="UniProtKB-KW"/>
</dbReference>
<dbReference type="Gene3D" id="1.10.150.130">
    <property type="match status" value="1"/>
</dbReference>
<dbReference type="InterPro" id="IPR010998">
    <property type="entry name" value="Integrase_recombinase_N"/>
</dbReference>
<dbReference type="GO" id="GO:0003677">
    <property type="term" value="F:DNA binding"/>
    <property type="evidence" value="ECO:0007669"/>
    <property type="project" value="UniProtKB-KW"/>
</dbReference>
<dbReference type="Proteomes" id="UP000198701">
    <property type="component" value="Unassembled WGS sequence"/>
</dbReference>
<sequence length="474" mass="53328">MNRDSHTQSVPLPDGRQLSWAEIVRALNTADIPDGTPYLIDDDGDLTFVSRVNAYLLEATRQRAYAGTSLRQSHAPTLRRLLLFVREIRGRVDLTATQRSDLIAYKEKRKLQLSPGSWNGELSNIANFFDYAVKAGWIPSNPIPRWGTRERNTLADRVNTYRRERFLTEAQLRFFLEAGLRGDQPADPELRPRYAERDYLTGLFLVSTGLRRAEARLVLDCEVPDATTMHPTGVHTFKRTGKGGVEREIWITDALVDTVDLYRATDRNTIIENAQARLRKSKRAGELLIVDQTEDSRGRPLLVIDGLRCQPERLSDTQRQNAVSIQPDGRITPLALFVVEGGLPPAMRTINNVFLAAGQRLANLDHPDLPPSHIDVTPHVMRHTFAVRMLAGLMRKGRETHDNPWHLLASPEITIQQLLGHADISTTINIYLYAAERYNDALPEALREAVARSIGRPGGRAPLNAPESDDNDPR</sequence>
<dbReference type="STRING" id="386301.SAMN05216282_13018"/>
<reference evidence="6 7" key="1">
    <citation type="submission" date="2016-10" db="EMBL/GenBank/DDBJ databases">
        <authorList>
            <person name="de Groot N.N."/>
        </authorList>
    </citation>
    <scope>NUCLEOTIDE SEQUENCE [LARGE SCALE GENOMIC DNA]</scope>
    <source>
        <strain evidence="6 7">CGMCC 1.5382</strain>
    </source>
</reference>
<dbReference type="InterPro" id="IPR002104">
    <property type="entry name" value="Integrase_catalytic"/>
</dbReference>
<dbReference type="GO" id="GO:0015074">
    <property type="term" value="P:DNA integration"/>
    <property type="evidence" value="ECO:0007669"/>
    <property type="project" value="InterPro"/>
</dbReference>
<evidence type="ECO:0000313" key="6">
    <source>
        <dbReference type="EMBL" id="SDL11451.1"/>
    </source>
</evidence>
<dbReference type="EMBL" id="FNFU01000030">
    <property type="protein sequence ID" value="SDL11451.1"/>
    <property type="molecule type" value="Genomic_DNA"/>
</dbReference>
<feature type="region of interest" description="Disordered" evidence="4">
    <location>
        <begin position="453"/>
        <end position="474"/>
    </location>
</feature>
<gene>
    <name evidence="6" type="ORF">SAMN05216282_13018</name>
</gene>
<name>A0A1G9HEL1_9MICO</name>
<evidence type="ECO:0000313" key="7">
    <source>
        <dbReference type="Proteomes" id="UP000198701"/>
    </source>
</evidence>
<dbReference type="RefSeq" id="WP_167738573.1">
    <property type="nucleotide sequence ID" value="NZ_FNFU01000030.1"/>
</dbReference>
<dbReference type="SUPFAM" id="SSF56349">
    <property type="entry name" value="DNA breaking-rejoining enzymes"/>
    <property type="match status" value="1"/>
</dbReference>
<evidence type="ECO:0000256" key="4">
    <source>
        <dbReference type="SAM" id="MobiDB-lite"/>
    </source>
</evidence>
<evidence type="ECO:0000256" key="1">
    <source>
        <dbReference type="ARBA" id="ARBA00008857"/>
    </source>
</evidence>
<proteinExistence type="inferred from homology"/>
<organism evidence="6 7">
    <name type="scientific">Cryobacterium psychrotolerans</name>
    <dbReference type="NCBI Taxonomy" id="386301"/>
    <lineage>
        <taxon>Bacteria</taxon>
        <taxon>Bacillati</taxon>
        <taxon>Actinomycetota</taxon>
        <taxon>Actinomycetes</taxon>
        <taxon>Micrococcales</taxon>
        <taxon>Microbacteriaceae</taxon>
        <taxon>Cryobacterium</taxon>
    </lineage>
</organism>
<keyword evidence="3" id="KW-0233">DNA recombination</keyword>
<comment type="similarity">
    <text evidence="1">Belongs to the 'phage' integrase family.</text>
</comment>
<evidence type="ECO:0000256" key="2">
    <source>
        <dbReference type="ARBA" id="ARBA00023125"/>
    </source>
</evidence>